<dbReference type="Proteomes" id="UP000295565">
    <property type="component" value="Unassembled WGS sequence"/>
</dbReference>
<evidence type="ECO:0000259" key="3">
    <source>
        <dbReference type="Pfam" id="PF00849"/>
    </source>
</evidence>
<keyword evidence="5" id="KW-1185">Reference proteome</keyword>
<keyword evidence="2" id="KW-0413">Isomerase</keyword>
<dbReference type="GO" id="GO:0003723">
    <property type="term" value="F:RNA binding"/>
    <property type="evidence" value="ECO:0007669"/>
    <property type="project" value="InterPro"/>
</dbReference>
<evidence type="ECO:0000313" key="5">
    <source>
        <dbReference type="Proteomes" id="UP000295565"/>
    </source>
</evidence>
<dbReference type="InterPro" id="IPR020103">
    <property type="entry name" value="PsdUridine_synth_cat_dom_sf"/>
</dbReference>
<accession>A0A4R1KGW9</accession>
<dbReference type="GO" id="GO:0000455">
    <property type="term" value="P:enzyme-directed rRNA pseudouridine synthesis"/>
    <property type="evidence" value="ECO:0007669"/>
    <property type="project" value="TreeGrafter"/>
</dbReference>
<name>A0A4R1KGW9_9GAMM</name>
<evidence type="ECO:0000313" key="4">
    <source>
        <dbReference type="EMBL" id="TCK64015.1"/>
    </source>
</evidence>
<dbReference type="GO" id="GO:0140098">
    <property type="term" value="F:catalytic activity, acting on RNA"/>
    <property type="evidence" value="ECO:0007669"/>
    <property type="project" value="UniProtKB-ARBA"/>
</dbReference>
<dbReference type="CDD" id="cd02869">
    <property type="entry name" value="PseudoU_synth_RluA_like"/>
    <property type="match status" value="1"/>
</dbReference>
<dbReference type="InterPro" id="IPR006145">
    <property type="entry name" value="PsdUridine_synth_RsuA/RluA"/>
</dbReference>
<evidence type="ECO:0000256" key="1">
    <source>
        <dbReference type="ARBA" id="ARBA00010876"/>
    </source>
</evidence>
<dbReference type="SUPFAM" id="SSF55120">
    <property type="entry name" value="Pseudouridine synthase"/>
    <property type="match status" value="1"/>
</dbReference>
<dbReference type="PROSITE" id="PS01129">
    <property type="entry name" value="PSI_RLU"/>
    <property type="match status" value="1"/>
</dbReference>
<gene>
    <name evidence="4" type="ORF">EV690_0140</name>
</gene>
<dbReference type="Gene3D" id="3.30.2350.10">
    <property type="entry name" value="Pseudouridine synthase"/>
    <property type="match status" value="1"/>
</dbReference>
<dbReference type="InterPro" id="IPR050188">
    <property type="entry name" value="RluA_PseudoU_synthase"/>
</dbReference>
<comment type="caution">
    <text evidence="4">The sequence shown here is derived from an EMBL/GenBank/DDBJ whole genome shotgun (WGS) entry which is preliminary data.</text>
</comment>
<sequence length="300" mass="34878">MYTRFDVKIPERWSGLKLYQVLEHCLPHAELSLWQKRWQDKHVLVNDLAIPWDGLVFQGQRLCYWVADYQEPSVPTDWQLVWEDDELLVVDKPALLPVSRTTRNPTQHLIGFVRDSGFADAHLLHRIDIETSGLIILGKNKKVAQYWQPRLQELLVEKIYHARVWGNPTWESQHVECRLSTVKGSDIRCQMHVVDQGGQLSITDCKVLKRFAHQSIVECRLTTGRKHQIRAQLSWLGHPIIGDKIYSLNGRFYLKRLSSELSEEDFAILGARHQQLLAYQVTLKKNGSLLTIHSSKDLQY</sequence>
<dbReference type="AlphaFoldDB" id="A0A4R1KGW9"/>
<dbReference type="RefSeq" id="WP_165872614.1">
    <property type="nucleotide sequence ID" value="NZ_OU594967.1"/>
</dbReference>
<proteinExistence type="inferred from homology"/>
<reference evidence="4 5" key="1">
    <citation type="submission" date="2019-03" db="EMBL/GenBank/DDBJ databases">
        <title>Genomic Encyclopedia of Type Strains, Phase IV (KMG-IV): sequencing the most valuable type-strain genomes for metagenomic binning, comparative biology and taxonomic classification.</title>
        <authorList>
            <person name="Goeker M."/>
        </authorList>
    </citation>
    <scope>NUCLEOTIDE SEQUENCE [LARGE SCALE GENOMIC DNA]</scope>
    <source>
        <strain evidence="4 5">DSM 18577</strain>
    </source>
</reference>
<dbReference type="PANTHER" id="PTHR21600:SF44">
    <property type="entry name" value="RIBOSOMAL LARGE SUBUNIT PSEUDOURIDINE SYNTHASE D"/>
    <property type="match status" value="1"/>
</dbReference>
<organism evidence="4 5">
    <name type="scientific">Celerinatantimonas diazotrophica</name>
    <dbReference type="NCBI Taxonomy" id="412034"/>
    <lineage>
        <taxon>Bacteria</taxon>
        <taxon>Pseudomonadati</taxon>
        <taxon>Pseudomonadota</taxon>
        <taxon>Gammaproteobacteria</taxon>
        <taxon>Celerinatantimonadaceae</taxon>
        <taxon>Celerinatantimonas</taxon>
    </lineage>
</organism>
<evidence type="ECO:0000256" key="2">
    <source>
        <dbReference type="ARBA" id="ARBA00023235"/>
    </source>
</evidence>
<protein>
    <submittedName>
        <fullName evidence="4">23S rRNA pseudouridine1911/1915/1917 synthase</fullName>
    </submittedName>
</protein>
<dbReference type="PANTHER" id="PTHR21600">
    <property type="entry name" value="MITOCHONDRIAL RNA PSEUDOURIDINE SYNTHASE"/>
    <property type="match status" value="1"/>
</dbReference>
<comment type="similarity">
    <text evidence="1">Belongs to the pseudouridine synthase RluA family.</text>
</comment>
<feature type="domain" description="Pseudouridine synthase RsuA/RluA-like" evidence="3">
    <location>
        <begin position="87"/>
        <end position="234"/>
    </location>
</feature>
<dbReference type="Pfam" id="PF00849">
    <property type="entry name" value="PseudoU_synth_2"/>
    <property type="match status" value="1"/>
</dbReference>
<dbReference type="InterPro" id="IPR006224">
    <property type="entry name" value="PsdUridine_synth_RluA-like_CS"/>
</dbReference>
<dbReference type="GO" id="GO:0009982">
    <property type="term" value="F:pseudouridine synthase activity"/>
    <property type="evidence" value="ECO:0007669"/>
    <property type="project" value="InterPro"/>
</dbReference>
<dbReference type="EMBL" id="SMGD01000001">
    <property type="protein sequence ID" value="TCK64015.1"/>
    <property type="molecule type" value="Genomic_DNA"/>
</dbReference>